<sequence>MTKHITDRREPGETGRLEKFAALAREQGEGPHPASLELMKRTGAKSPEADARVAQYTRIERGREA</sequence>
<protein>
    <submittedName>
        <fullName evidence="1">Uncharacterized protein</fullName>
    </submittedName>
</protein>
<comment type="caution">
    <text evidence="1">The sequence shown here is derived from an EMBL/GenBank/DDBJ whole genome shotgun (WGS) entry which is preliminary data.</text>
</comment>
<dbReference type="AlphaFoldDB" id="A0A212AH32"/>
<accession>A0A212AH32</accession>
<dbReference type="Proteomes" id="UP000196878">
    <property type="component" value="Unassembled WGS sequence"/>
</dbReference>
<dbReference type="OrthoDB" id="7870861at2"/>
<reference evidence="1 2" key="1">
    <citation type="submission" date="2016-12" db="EMBL/GenBank/DDBJ databases">
        <title>Comparison of Traditional DNA-DNA Hybridization with In Silico Genomic Analysis.</title>
        <authorList>
            <person name="Nicholson A.C."/>
            <person name="Humrighouse B.W."/>
            <person name="Graziano J."/>
            <person name="Lasker B."/>
            <person name="Whitney A.M."/>
            <person name="Mcquiston J.R."/>
        </authorList>
    </citation>
    <scope>NUCLEOTIDE SEQUENCE [LARGE SCALE GENOMIC DNA]</scope>
    <source>
        <strain evidence="1 2">H2240</strain>
    </source>
</reference>
<name>A0A212AH32_9RHOB</name>
<dbReference type="EMBL" id="NIPW01000003">
    <property type="protein sequence ID" value="OWJ80723.1"/>
    <property type="molecule type" value="Genomic_DNA"/>
</dbReference>
<gene>
    <name evidence="1" type="ORF">CDV49_00605</name>
</gene>
<evidence type="ECO:0000313" key="2">
    <source>
        <dbReference type="Proteomes" id="UP000196878"/>
    </source>
</evidence>
<dbReference type="RefSeq" id="WP_088213642.1">
    <property type="nucleotide sequence ID" value="NZ_NIPW01000003.1"/>
</dbReference>
<keyword evidence="2" id="KW-1185">Reference proteome</keyword>
<evidence type="ECO:0000313" key="1">
    <source>
        <dbReference type="EMBL" id="OWJ80723.1"/>
    </source>
</evidence>
<proteinExistence type="predicted"/>
<organism evidence="1 2">
    <name type="scientific">Haematobacter genomosp. 1</name>
    <dbReference type="NCBI Taxonomy" id="366618"/>
    <lineage>
        <taxon>Bacteria</taxon>
        <taxon>Pseudomonadati</taxon>
        <taxon>Pseudomonadota</taxon>
        <taxon>Alphaproteobacteria</taxon>
        <taxon>Rhodobacterales</taxon>
        <taxon>Paracoccaceae</taxon>
        <taxon>Haematobacter</taxon>
    </lineage>
</organism>